<comment type="caution">
    <text evidence="2">The sequence shown here is derived from an EMBL/GenBank/DDBJ whole genome shotgun (WGS) entry which is preliminary data.</text>
</comment>
<gene>
    <name evidence="2" type="ORF">EYF80_042584</name>
</gene>
<feature type="compositionally biased region" description="Basic and acidic residues" evidence="1">
    <location>
        <begin position="150"/>
        <end position="160"/>
    </location>
</feature>
<keyword evidence="3" id="KW-1185">Reference proteome</keyword>
<evidence type="ECO:0000313" key="2">
    <source>
        <dbReference type="EMBL" id="TNN47236.1"/>
    </source>
</evidence>
<feature type="compositionally biased region" description="Basic and acidic residues" evidence="1">
    <location>
        <begin position="84"/>
        <end position="100"/>
    </location>
</feature>
<dbReference type="Proteomes" id="UP000314294">
    <property type="component" value="Unassembled WGS sequence"/>
</dbReference>
<protein>
    <submittedName>
        <fullName evidence="2">Uncharacterized protein</fullName>
    </submittedName>
</protein>
<feature type="region of interest" description="Disordered" evidence="1">
    <location>
        <begin position="1"/>
        <end position="160"/>
    </location>
</feature>
<name>A0A4Z2G108_9TELE</name>
<sequence>MAFSHSSRAWDAMSPSKSVSKSLLSSSIGGYTGLRNQPPDTRSDLLSGPRTRRSHRAQPEPRSGGPADRRTGSRSGGTPGGARAPDRGEVARGRGLDVKHSLSSSSSSSASCAADGSPAPDAMTGLCSGTAEKTERGGRSGGPWKMTCLPREEKKKRNVA</sequence>
<evidence type="ECO:0000313" key="3">
    <source>
        <dbReference type="Proteomes" id="UP000314294"/>
    </source>
</evidence>
<dbReference type="AlphaFoldDB" id="A0A4Z2G108"/>
<feature type="compositionally biased region" description="Low complexity" evidence="1">
    <location>
        <begin position="14"/>
        <end position="27"/>
    </location>
</feature>
<proteinExistence type="predicted"/>
<accession>A0A4Z2G108</accession>
<organism evidence="2 3">
    <name type="scientific">Liparis tanakae</name>
    <name type="common">Tanaka's snailfish</name>
    <dbReference type="NCBI Taxonomy" id="230148"/>
    <lineage>
        <taxon>Eukaryota</taxon>
        <taxon>Metazoa</taxon>
        <taxon>Chordata</taxon>
        <taxon>Craniata</taxon>
        <taxon>Vertebrata</taxon>
        <taxon>Euteleostomi</taxon>
        <taxon>Actinopterygii</taxon>
        <taxon>Neopterygii</taxon>
        <taxon>Teleostei</taxon>
        <taxon>Neoteleostei</taxon>
        <taxon>Acanthomorphata</taxon>
        <taxon>Eupercaria</taxon>
        <taxon>Perciformes</taxon>
        <taxon>Cottioidei</taxon>
        <taxon>Cottales</taxon>
        <taxon>Liparidae</taxon>
        <taxon>Liparis</taxon>
    </lineage>
</organism>
<dbReference type="EMBL" id="SRLO01000752">
    <property type="protein sequence ID" value="TNN47236.1"/>
    <property type="molecule type" value="Genomic_DNA"/>
</dbReference>
<evidence type="ECO:0000256" key="1">
    <source>
        <dbReference type="SAM" id="MobiDB-lite"/>
    </source>
</evidence>
<feature type="compositionally biased region" description="Low complexity" evidence="1">
    <location>
        <begin position="101"/>
        <end position="122"/>
    </location>
</feature>
<reference evidence="2 3" key="1">
    <citation type="submission" date="2019-03" db="EMBL/GenBank/DDBJ databases">
        <title>First draft genome of Liparis tanakae, snailfish: a comprehensive survey of snailfish specific genes.</title>
        <authorList>
            <person name="Kim W."/>
            <person name="Song I."/>
            <person name="Jeong J.-H."/>
            <person name="Kim D."/>
            <person name="Kim S."/>
            <person name="Ryu S."/>
            <person name="Song J.Y."/>
            <person name="Lee S.K."/>
        </authorList>
    </citation>
    <scope>NUCLEOTIDE SEQUENCE [LARGE SCALE GENOMIC DNA]</scope>
    <source>
        <tissue evidence="2">Muscle</tissue>
    </source>
</reference>